<dbReference type="Gene3D" id="3.40.50.2300">
    <property type="match status" value="1"/>
</dbReference>
<feature type="domain" description="Response regulatory" evidence="3">
    <location>
        <begin position="83"/>
        <end position="201"/>
    </location>
</feature>
<dbReference type="Pfam" id="PF12728">
    <property type="entry name" value="HTH_17"/>
    <property type="match status" value="1"/>
</dbReference>
<dbReference type="PANTHER" id="PTHR44591:SF23">
    <property type="entry name" value="CHEY SUBFAMILY"/>
    <property type="match status" value="1"/>
</dbReference>
<dbReference type="OrthoDB" id="5416564at2"/>
<dbReference type="PANTHER" id="PTHR44591">
    <property type="entry name" value="STRESS RESPONSE REGULATOR PROTEIN 1"/>
    <property type="match status" value="1"/>
</dbReference>
<gene>
    <name evidence="4" type="ORF">F7Q92_02625</name>
</gene>
<comment type="caution">
    <text evidence="4">The sequence shown here is derived from an EMBL/GenBank/DDBJ whole genome shotgun (WGS) entry which is preliminary data.</text>
</comment>
<dbReference type="InterPro" id="IPR050595">
    <property type="entry name" value="Bact_response_regulator"/>
</dbReference>
<dbReference type="AlphaFoldDB" id="A0A643FG21"/>
<keyword evidence="5" id="KW-1185">Reference proteome</keyword>
<dbReference type="Pfam" id="PF00072">
    <property type="entry name" value="Response_reg"/>
    <property type="match status" value="1"/>
</dbReference>
<dbReference type="GO" id="GO:0003677">
    <property type="term" value="F:DNA binding"/>
    <property type="evidence" value="ECO:0007669"/>
    <property type="project" value="InterPro"/>
</dbReference>
<evidence type="ECO:0000313" key="5">
    <source>
        <dbReference type="Proteomes" id="UP000430120"/>
    </source>
</evidence>
<evidence type="ECO:0000256" key="1">
    <source>
        <dbReference type="ARBA" id="ARBA00022553"/>
    </source>
</evidence>
<dbReference type="EMBL" id="VZPB01000004">
    <property type="protein sequence ID" value="KAB0584743.1"/>
    <property type="molecule type" value="Genomic_DNA"/>
</dbReference>
<dbReference type="SUPFAM" id="SSF46955">
    <property type="entry name" value="Putative DNA-binding domain"/>
    <property type="match status" value="1"/>
</dbReference>
<dbReference type="PROSITE" id="PS50110">
    <property type="entry name" value="RESPONSE_REGULATORY"/>
    <property type="match status" value="1"/>
</dbReference>
<evidence type="ECO:0000256" key="2">
    <source>
        <dbReference type="PROSITE-ProRule" id="PRU00169"/>
    </source>
</evidence>
<sequence>MTHPDDLPPSGAYTTQEVARLLGLAVRSVQLMVDRGELRAWKTPGGHRRIDPASVTAWQARQQGLATPSAEAAEPAVPARRLRALLIEDSVHYQNLVGLLLRRVLPEADFQVASDGIVGLAQVGQWQPDLLIVDLLLPGIDGAALISSLRSQPMFSAMRLLVITSLTPEELTPYALALEGLPVVHKTALVTALPPLLVAQAAAVGAPA</sequence>
<proteinExistence type="predicted"/>
<dbReference type="InterPro" id="IPR009061">
    <property type="entry name" value="DNA-bd_dom_put_sf"/>
</dbReference>
<dbReference type="Gene3D" id="1.10.1660.10">
    <property type="match status" value="1"/>
</dbReference>
<dbReference type="InterPro" id="IPR041657">
    <property type="entry name" value="HTH_17"/>
</dbReference>
<dbReference type="RefSeq" id="WP_151122388.1">
    <property type="nucleotide sequence ID" value="NZ_CP088082.1"/>
</dbReference>
<protein>
    <submittedName>
        <fullName evidence="4">Helix-turn-helix domain-containing protein</fullName>
    </submittedName>
</protein>
<evidence type="ECO:0000259" key="3">
    <source>
        <dbReference type="PROSITE" id="PS50110"/>
    </source>
</evidence>
<dbReference type="InterPro" id="IPR010093">
    <property type="entry name" value="SinI_DNA-bd"/>
</dbReference>
<reference evidence="4 5" key="1">
    <citation type="submission" date="2019-09" db="EMBL/GenBank/DDBJ databases">
        <title>Draft genome sequences of 48 bacterial type strains from the CCUG.</title>
        <authorList>
            <person name="Tunovic T."/>
            <person name="Pineiro-Iglesias B."/>
            <person name="Unosson C."/>
            <person name="Inganas E."/>
            <person name="Ohlen M."/>
            <person name="Cardew S."/>
            <person name="Jensie-Markopoulos S."/>
            <person name="Salva-Serra F."/>
            <person name="Jaen-Luchoro D."/>
            <person name="Karlsson R."/>
            <person name="Svensson-Stadler L."/>
            <person name="Chun J."/>
            <person name="Moore E."/>
        </authorList>
    </citation>
    <scope>NUCLEOTIDE SEQUENCE [LARGE SCALE GENOMIC DNA]</scope>
    <source>
        <strain evidence="4 5">CCUG 30977</strain>
    </source>
</reference>
<dbReference type="GO" id="GO:0000160">
    <property type="term" value="P:phosphorelay signal transduction system"/>
    <property type="evidence" value="ECO:0007669"/>
    <property type="project" value="InterPro"/>
</dbReference>
<keyword evidence="1 2" id="KW-0597">Phosphoprotein</keyword>
<feature type="modified residue" description="4-aspartylphosphate" evidence="2">
    <location>
        <position position="134"/>
    </location>
</feature>
<dbReference type="SUPFAM" id="SSF52172">
    <property type="entry name" value="CheY-like"/>
    <property type="match status" value="1"/>
</dbReference>
<dbReference type="NCBIfam" id="TIGR01764">
    <property type="entry name" value="excise"/>
    <property type="match status" value="1"/>
</dbReference>
<dbReference type="SMART" id="SM00448">
    <property type="entry name" value="REC"/>
    <property type="match status" value="1"/>
</dbReference>
<dbReference type="InterPro" id="IPR001789">
    <property type="entry name" value="Sig_transdc_resp-reg_receiver"/>
</dbReference>
<organism evidence="4 5">
    <name type="scientific">Ideonella dechloratans</name>
    <dbReference type="NCBI Taxonomy" id="36863"/>
    <lineage>
        <taxon>Bacteria</taxon>
        <taxon>Pseudomonadati</taxon>
        <taxon>Pseudomonadota</taxon>
        <taxon>Betaproteobacteria</taxon>
        <taxon>Burkholderiales</taxon>
        <taxon>Sphaerotilaceae</taxon>
        <taxon>Ideonella</taxon>
    </lineage>
</organism>
<evidence type="ECO:0000313" key="4">
    <source>
        <dbReference type="EMBL" id="KAB0584743.1"/>
    </source>
</evidence>
<name>A0A643FG21_IDEDE</name>
<dbReference type="Proteomes" id="UP000430120">
    <property type="component" value="Unassembled WGS sequence"/>
</dbReference>
<accession>A0A643FG21</accession>
<dbReference type="InterPro" id="IPR011006">
    <property type="entry name" value="CheY-like_superfamily"/>
</dbReference>